<evidence type="ECO:0000313" key="2">
    <source>
        <dbReference type="EnsemblPlants" id="cds.evm.model.04.851"/>
    </source>
</evidence>
<accession>A0A803PJ01</accession>
<dbReference type="Proteomes" id="UP000596661">
    <property type="component" value="Chromosome 4"/>
</dbReference>
<evidence type="ECO:0000259" key="1">
    <source>
        <dbReference type="PROSITE" id="PS50878"/>
    </source>
</evidence>
<sequence>MGKEGFMALKLGMSKAYDRVGWTFLEAMLTRMGFGSHFVALIMSCVTTVSYNVTYGGRVMGPIHPGRGIRQGDPLSPYLFLVCAEGLSSLLKHYEQNRWLNGCQVARGAPRVSHMLFADDSYVYCKAKDDEAERVLQLFNVYQRASGQQVNQAKSSIFFSKNTNEGTRDRLCNILGMNEAMENNMYLGLPCTMGRNKNAILGFLKDKLQKKIFSWESSFLSKAGKEVLLKSVAQALPCYAMNVFLLTQEICSNLEGMMSKFCMIYKARYYPTGTYLTPEIGPNPSFIWRSILEAKELVCTGARRSIGGGTSVSILRDPWLPHNQNPYILSSHPALVGKLVSNLFSVGQKRWDIEVLNDLFEERDKELIMSIQLSDSVEEDLWFWNKSSSGFYTIKSAYSYLQQKTATADLVQNTEGFKKLRQLDIPQKVQHFLWRATSGCLPTKVQLNTKHVNIEMMCPFCNLSAETIYHILLGCSFSHSCWSLSVVSAAGVNYSEFNTWLFDLMASKPPEVVREAAMVSWKIWTVRNELVWNDKTCSTYEVVRSARVVLDQWLSAQSQKYGALLIDDINNVNEHWQKPMLNTVKVNVDGAFFKRRTSSGLVVQQGIIMDSLLKLFLEAELAWFNLKLQK</sequence>
<keyword evidence="3" id="KW-1185">Reference proteome</keyword>
<dbReference type="EMBL" id="UZAU01000369">
    <property type="status" value="NOT_ANNOTATED_CDS"/>
    <property type="molecule type" value="Genomic_DNA"/>
</dbReference>
<proteinExistence type="predicted"/>
<protein>
    <recommendedName>
        <fullName evidence="1">Reverse transcriptase domain-containing protein</fullName>
    </recommendedName>
</protein>
<dbReference type="SUPFAM" id="SSF56672">
    <property type="entry name" value="DNA/RNA polymerases"/>
    <property type="match status" value="1"/>
</dbReference>
<dbReference type="Pfam" id="PF00078">
    <property type="entry name" value="RVT_1"/>
    <property type="match status" value="1"/>
</dbReference>
<feature type="domain" description="Reverse transcriptase" evidence="1">
    <location>
        <begin position="1"/>
        <end position="179"/>
    </location>
</feature>
<organism evidence="2 3">
    <name type="scientific">Cannabis sativa</name>
    <name type="common">Hemp</name>
    <name type="synonym">Marijuana</name>
    <dbReference type="NCBI Taxonomy" id="3483"/>
    <lineage>
        <taxon>Eukaryota</taxon>
        <taxon>Viridiplantae</taxon>
        <taxon>Streptophyta</taxon>
        <taxon>Embryophyta</taxon>
        <taxon>Tracheophyta</taxon>
        <taxon>Spermatophyta</taxon>
        <taxon>Magnoliopsida</taxon>
        <taxon>eudicotyledons</taxon>
        <taxon>Gunneridae</taxon>
        <taxon>Pentapetalae</taxon>
        <taxon>rosids</taxon>
        <taxon>fabids</taxon>
        <taxon>Rosales</taxon>
        <taxon>Cannabaceae</taxon>
        <taxon>Cannabis</taxon>
    </lineage>
</organism>
<dbReference type="PANTHER" id="PTHR33116:SF86">
    <property type="entry name" value="REVERSE TRANSCRIPTASE DOMAIN-CONTAINING PROTEIN"/>
    <property type="match status" value="1"/>
</dbReference>
<dbReference type="Gramene" id="evm.model.04.851">
    <property type="protein sequence ID" value="cds.evm.model.04.851"/>
    <property type="gene ID" value="evm.TU.04.851"/>
</dbReference>
<dbReference type="PROSITE" id="PS50878">
    <property type="entry name" value="RT_POL"/>
    <property type="match status" value="1"/>
</dbReference>
<evidence type="ECO:0000313" key="3">
    <source>
        <dbReference type="Proteomes" id="UP000596661"/>
    </source>
</evidence>
<name>A0A803PJ01_CANSA</name>
<reference evidence="2" key="2">
    <citation type="submission" date="2021-03" db="UniProtKB">
        <authorList>
            <consortium name="EnsemblPlants"/>
        </authorList>
    </citation>
    <scope>IDENTIFICATION</scope>
</reference>
<dbReference type="AlphaFoldDB" id="A0A803PJ01"/>
<dbReference type="InterPro" id="IPR043502">
    <property type="entry name" value="DNA/RNA_pol_sf"/>
</dbReference>
<dbReference type="EnsemblPlants" id="evm.model.04.851">
    <property type="protein sequence ID" value="cds.evm.model.04.851"/>
    <property type="gene ID" value="evm.TU.04.851"/>
</dbReference>
<dbReference type="PANTHER" id="PTHR33116">
    <property type="entry name" value="REVERSE TRANSCRIPTASE ZINC-BINDING DOMAIN-CONTAINING PROTEIN-RELATED-RELATED"/>
    <property type="match status" value="1"/>
</dbReference>
<dbReference type="InterPro" id="IPR000477">
    <property type="entry name" value="RT_dom"/>
</dbReference>
<dbReference type="InterPro" id="IPR026960">
    <property type="entry name" value="RVT-Znf"/>
</dbReference>
<reference evidence="2" key="1">
    <citation type="submission" date="2018-11" db="EMBL/GenBank/DDBJ databases">
        <authorList>
            <person name="Grassa J C."/>
        </authorList>
    </citation>
    <scope>NUCLEOTIDE SEQUENCE [LARGE SCALE GENOMIC DNA]</scope>
</reference>
<dbReference type="Pfam" id="PF13966">
    <property type="entry name" value="zf-RVT"/>
    <property type="match status" value="1"/>
</dbReference>